<name>A0AAV9EBB7_ACOCL</name>
<proteinExistence type="predicted"/>
<evidence type="ECO:0000313" key="3">
    <source>
        <dbReference type="Proteomes" id="UP001180020"/>
    </source>
</evidence>
<gene>
    <name evidence="2" type="ORF">QJS10_CPA08g00220</name>
</gene>
<reference evidence="2" key="1">
    <citation type="journal article" date="2023" name="Nat. Commun.">
        <title>Diploid and tetraploid genomes of Acorus and the evolution of monocots.</title>
        <authorList>
            <person name="Ma L."/>
            <person name="Liu K.W."/>
            <person name="Li Z."/>
            <person name="Hsiao Y.Y."/>
            <person name="Qi Y."/>
            <person name="Fu T."/>
            <person name="Tang G.D."/>
            <person name="Zhang D."/>
            <person name="Sun W.H."/>
            <person name="Liu D.K."/>
            <person name="Li Y."/>
            <person name="Chen G.Z."/>
            <person name="Liu X.D."/>
            <person name="Liao X.Y."/>
            <person name="Jiang Y.T."/>
            <person name="Yu X."/>
            <person name="Hao Y."/>
            <person name="Huang J."/>
            <person name="Zhao X.W."/>
            <person name="Ke S."/>
            <person name="Chen Y.Y."/>
            <person name="Wu W.L."/>
            <person name="Hsu J.L."/>
            <person name="Lin Y.F."/>
            <person name="Huang M.D."/>
            <person name="Li C.Y."/>
            <person name="Huang L."/>
            <person name="Wang Z.W."/>
            <person name="Zhao X."/>
            <person name="Zhong W.Y."/>
            <person name="Peng D.H."/>
            <person name="Ahmad S."/>
            <person name="Lan S."/>
            <person name="Zhang J.S."/>
            <person name="Tsai W.C."/>
            <person name="Van de Peer Y."/>
            <person name="Liu Z.J."/>
        </authorList>
    </citation>
    <scope>NUCLEOTIDE SEQUENCE</scope>
    <source>
        <strain evidence="2">CP</strain>
    </source>
</reference>
<dbReference type="EMBL" id="JAUJYO010000008">
    <property type="protein sequence ID" value="KAK1310110.1"/>
    <property type="molecule type" value="Genomic_DNA"/>
</dbReference>
<comment type="caution">
    <text evidence="2">The sequence shown here is derived from an EMBL/GenBank/DDBJ whole genome shotgun (WGS) entry which is preliminary data.</text>
</comment>
<sequence>MNNQSRPSTPSSIGFAPLAFVTTRATTESWRLVEQAEYTTMLHLLSSLISVGEREPPRIGGGDGEGAVEAADDGVEVTGLQ</sequence>
<feature type="region of interest" description="Disordered" evidence="1">
    <location>
        <begin position="55"/>
        <end position="81"/>
    </location>
</feature>
<dbReference type="Proteomes" id="UP001180020">
    <property type="component" value="Unassembled WGS sequence"/>
</dbReference>
<accession>A0AAV9EBB7</accession>
<keyword evidence="3" id="KW-1185">Reference proteome</keyword>
<reference evidence="2" key="2">
    <citation type="submission" date="2023-06" db="EMBL/GenBank/DDBJ databases">
        <authorList>
            <person name="Ma L."/>
            <person name="Liu K.-W."/>
            <person name="Li Z."/>
            <person name="Hsiao Y.-Y."/>
            <person name="Qi Y."/>
            <person name="Fu T."/>
            <person name="Tang G."/>
            <person name="Zhang D."/>
            <person name="Sun W.-H."/>
            <person name="Liu D.-K."/>
            <person name="Li Y."/>
            <person name="Chen G.-Z."/>
            <person name="Liu X.-D."/>
            <person name="Liao X.-Y."/>
            <person name="Jiang Y.-T."/>
            <person name="Yu X."/>
            <person name="Hao Y."/>
            <person name="Huang J."/>
            <person name="Zhao X.-W."/>
            <person name="Ke S."/>
            <person name="Chen Y.-Y."/>
            <person name="Wu W.-L."/>
            <person name="Hsu J.-L."/>
            <person name="Lin Y.-F."/>
            <person name="Huang M.-D."/>
            <person name="Li C.-Y."/>
            <person name="Huang L."/>
            <person name="Wang Z.-W."/>
            <person name="Zhao X."/>
            <person name="Zhong W.-Y."/>
            <person name="Peng D.-H."/>
            <person name="Ahmad S."/>
            <person name="Lan S."/>
            <person name="Zhang J.-S."/>
            <person name="Tsai W.-C."/>
            <person name="Van De Peer Y."/>
            <person name="Liu Z.-J."/>
        </authorList>
    </citation>
    <scope>NUCLEOTIDE SEQUENCE</scope>
    <source>
        <strain evidence="2">CP</strain>
        <tissue evidence="2">Leaves</tissue>
    </source>
</reference>
<evidence type="ECO:0000256" key="1">
    <source>
        <dbReference type="SAM" id="MobiDB-lite"/>
    </source>
</evidence>
<evidence type="ECO:0000313" key="2">
    <source>
        <dbReference type="EMBL" id="KAK1310110.1"/>
    </source>
</evidence>
<organism evidence="2 3">
    <name type="scientific">Acorus calamus</name>
    <name type="common">Sweet flag</name>
    <dbReference type="NCBI Taxonomy" id="4465"/>
    <lineage>
        <taxon>Eukaryota</taxon>
        <taxon>Viridiplantae</taxon>
        <taxon>Streptophyta</taxon>
        <taxon>Embryophyta</taxon>
        <taxon>Tracheophyta</taxon>
        <taxon>Spermatophyta</taxon>
        <taxon>Magnoliopsida</taxon>
        <taxon>Liliopsida</taxon>
        <taxon>Acoraceae</taxon>
        <taxon>Acorus</taxon>
    </lineage>
</organism>
<dbReference type="AlphaFoldDB" id="A0AAV9EBB7"/>
<protein>
    <submittedName>
        <fullName evidence="2">Uncharacterized protein</fullName>
    </submittedName>
</protein>